<dbReference type="Pfam" id="PF05193">
    <property type="entry name" value="Peptidase_M16_C"/>
    <property type="match status" value="1"/>
</dbReference>
<organism evidence="9 10">
    <name type="scientific">Fulvimarina manganoxydans</name>
    <dbReference type="NCBI Taxonomy" id="937218"/>
    <lineage>
        <taxon>Bacteria</taxon>
        <taxon>Pseudomonadati</taxon>
        <taxon>Pseudomonadota</taxon>
        <taxon>Alphaproteobacteria</taxon>
        <taxon>Hyphomicrobiales</taxon>
        <taxon>Aurantimonadaceae</taxon>
        <taxon>Fulvimarina</taxon>
    </lineage>
</organism>
<dbReference type="InterPro" id="IPR050361">
    <property type="entry name" value="MPP/UQCRC_Complex"/>
</dbReference>
<evidence type="ECO:0000313" key="10">
    <source>
        <dbReference type="Proteomes" id="UP000192656"/>
    </source>
</evidence>
<dbReference type="InterPro" id="IPR001431">
    <property type="entry name" value="Pept_M16_Zn_BS"/>
</dbReference>
<dbReference type="Proteomes" id="UP000192656">
    <property type="component" value="Unassembled WGS sequence"/>
</dbReference>
<evidence type="ECO:0000256" key="1">
    <source>
        <dbReference type="ARBA" id="ARBA00001947"/>
    </source>
</evidence>
<evidence type="ECO:0000313" key="9">
    <source>
        <dbReference type="EMBL" id="SMC36555.1"/>
    </source>
</evidence>
<evidence type="ECO:0000256" key="3">
    <source>
        <dbReference type="ARBA" id="ARBA00023049"/>
    </source>
</evidence>
<dbReference type="AlphaFoldDB" id="A0A1W1YK36"/>
<feature type="signal peptide" evidence="6">
    <location>
        <begin position="1"/>
        <end position="26"/>
    </location>
</feature>
<proteinExistence type="inferred from homology"/>
<feature type="compositionally biased region" description="Polar residues" evidence="5">
    <location>
        <begin position="491"/>
        <end position="500"/>
    </location>
</feature>
<dbReference type="Pfam" id="PF00675">
    <property type="entry name" value="Peptidase_M16"/>
    <property type="match status" value="1"/>
</dbReference>
<dbReference type="GO" id="GO:0004222">
    <property type="term" value="F:metalloendopeptidase activity"/>
    <property type="evidence" value="ECO:0007669"/>
    <property type="project" value="InterPro"/>
</dbReference>
<feature type="compositionally biased region" description="Low complexity" evidence="5">
    <location>
        <begin position="469"/>
        <end position="478"/>
    </location>
</feature>
<dbReference type="PANTHER" id="PTHR11851">
    <property type="entry name" value="METALLOPROTEASE"/>
    <property type="match status" value="1"/>
</dbReference>
<feature type="region of interest" description="Disordered" evidence="5">
    <location>
        <begin position="469"/>
        <end position="515"/>
    </location>
</feature>
<evidence type="ECO:0000256" key="5">
    <source>
        <dbReference type="SAM" id="MobiDB-lite"/>
    </source>
</evidence>
<feature type="domain" description="Peptidase M16 C-terminal" evidence="8">
    <location>
        <begin position="211"/>
        <end position="394"/>
    </location>
</feature>
<evidence type="ECO:0000259" key="7">
    <source>
        <dbReference type="Pfam" id="PF00675"/>
    </source>
</evidence>
<feature type="domain" description="Peptidase M16 N-terminal" evidence="7">
    <location>
        <begin position="59"/>
        <end position="202"/>
    </location>
</feature>
<dbReference type="InterPro" id="IPR011249">
    <property type="entry name" value="Metalloenz_LuxS/M16"/>
</dbReference>
<gene>
    <name evidence="9" type="ORF">SAMN06297251_101401</name>
</gene>
<dbReference type="PROSITE" id="PS00143">
    <property type="entry name" value="INSULINASE"/>
    <property type="match status" value="1"/>
</dbReference>
<keyword evidence="3" id="KW-0482">Metalloprotease</keyword>
<evidence type="ECO:0000256" key="2">
    <source>
        <dbReference type="ARBA" id="ARBA00007261"/>
    </source>
</evidence>
<dbReference type="InterPro" id="IPR011765">
    <property type="entry name" value="Pept_M16_N"/>
</dbReference>
<dbReference type="GO" id="GO:0046872">
    <property type="term" value="F:metal ion binding"/>
    <property type="evidence" value="ECO:0007669"/>
    <property type="project" value="InterPro"/>
</dbReference>
<dbReference type="STRING" id="937218.SAMN06297251_101401"/>
<accession>A0A1W1YK36</accession>
<keyword evidence="9" id="KW-0645">Protease</keyword>
<protein>
    <submittedName>
        <fullName evidence="9">Zinc protease</fullName>
    </submittedName>
</protein>
<dbReference type="PANTHER" id="PTHR11851:SF49">
    <property type="entry name" value="MITOCHONDRIAL-PROCESSING PEPTIDASE SUBUNIT ALPHA"/>
    <property type="match status" value="1"/>
</dbReference>
<sequence length="515" mass="55635">MIQQFVRSAKATSVLAALVVTAPCFAASPSEQAPISVGDAAIPDEHVTSFTLDNGLQVVVLPDRRAPVVTQMIYYKVGGADEAPGESGVAHFLEHLMFKGTKTHPEGEFSQKVAEIGGQENAFTTDDYTGYYQQVPSDALEMVMSYEADRMSNLVLTDEVVLPERDVIQEERRMRVGNEPGAKLSEIVQGTLFLNSPYGTPVIGWPEEIASLTREDAIRFYDKYYTPSNAVLLIAGDVSVDEVRALAEKTYGQIAERAEVGPRLRPQEPEPIAERSVTLRDERVTQPSFQTNYLVPSATSGEPGEAEALDILADILGGGTTSRLYRDLIIDKGIAASAGAYYSGAALDDTRLVLYGSPRGDASLDEVEAAVEAEVARLVKDGITKEELERSKNRVRKGVIYLRDSQTAMARRFATALATGRTIEDVEKWPERIEAVTIEDVNRAARTYLKPERSVTGYLLPADESRAAADGANLADPAQRSEAGGDRDGVPSQTKPSVAASNDVRADGEGTSGGL</sequence>
<keyword evidence="10" id="KW-1185">Reference proteome</keyword>
<dbReference type="EMBL" id="FWXR01000001">
    <property type="protein sequence ID" value="SMC36555.1"/>
    <property type="molecule type" value="Genomic_DNA"/>
</dbReference>
<reference evidence="9 10" key="1">
    <citation type="submission" date="2017-04" db="EMBL/GenBank/DDBJ databases">
        <authorList>
            <person name="Afonso C.L."/>
            <person name="Miller P.J."/>
            <person name="Scott M.A."/>
            <person name="Spackman E."/>
            <person name="Goraichik I."/>
            <person name="Dimitrov K.M."/>
            <person name="Suarez D.L."/>
            <person name="Swayne D.E."/>
        </authorList>
    </citation>
    <scope>NUCLEOTIDE SEQUENCE [LARGE SCALE GENOMIC DNA]</scope>
    <source>
        <strain evidence="9 10">CGMCC 1.10972</strain>
    </source>
</reference>
<keyword evidence="6" id="KW-0732">Signal</keyword>
<dbReference type="SUPFAM" id="SSF63411">
    <property type="entry name" value="LuxS/MPP-like metallohydrolase"/>
    <property type="match status" value="2"/>
</dbReference>
<dbReference type="GO" id="GO:0006508">
    <property type="term" value="P:proteolysis"/>
    <property type="evidence" value="ECO:0007669"/>
    <property type="project" value="UniProtKB-KW"/>
</dbReference>
<evidence type="ECO:0000256" key="4">
    <source>
        <dbReference type="RuleBase" id="RU004447"/>
    </source>
</evidence>
<evidence type="ECO:0000259" key="8">
    <source>
        <dbReference type="Pfam" id="PF05193"/>
    </source>
</evidence>
<keyword evidence="3" id="KW-0378">Hydrolase</keyword>
<comment type="cofactor">
    <cofactor evidence="1">
        <name>Zn(2+)</name>
        <dbReference type="ChEBI" id="CHEBI:29105"/>
    </cofactor>
</comment>
<comment type="similarity">
    <text evidence="2 4">Belongs to the peptidase M16 family.</text>
</comment>
<dbReference type="RefSeq" id="WP_342170095.1">
    <property type="nucleotide sequence ID" value="NZ_FWXR01000001.1"/>
</dbReference>
<evidence type="ECO:0000256" key="6">
    <source>
        <dbReference type="SAM" id="SignalP"/>
    </source>
</evidence>
<dbReference type="InterPro" id="IPR007863">
    <property type="entry name" value="Peptidase_M16_C"/>
</dbReference>
<dbReference type="Gene3D" id="3.30.830.10">
    <property type="entry name" value="Metalloenzyme, LuxS/M16 peptidase-like"/>
    <property type="match status" value="2"/>
</dbReference>
<feature type="chain" id="PRO_5013003726" evidence="6">
    <location>
        <begin position="27"/>
        <end position="515"/>
    </location>
</feature>
<name>A0A1W1YK36_9HYPH</name>